<accession>A0A1V8YF40</accession>
<organism evidence="4 5">
    <name type="scientific">Enterococcus villorum</name>
    <dbReference type="NCBI Taxonomy" id="112904"/>
    <lineage>
        <taxon>Bacteria</taxon>
        <taxon>Bacillati</taxon>
        <taxon>Bacillota</taxon>
        <taxon>Bacilli</taxon>
        <taxon>Lactobacillales</taxon>
        <taxon>Enterococcaceae</taxon>
        <taxon>Enterococcus</taxon>
    </lineage>
</organism>
<dbReference type="Proteomes" id="UP000321830">
    <property type="component" value="Unassembled WGS sequence"/>
</dbReference>
<evidence type="ECO:0000256" key="1">
    <source>
        <dbReference type="SAM" id="Phobius"/>
    </source>
</evidence>
<reference evidence="3 6" key="2">
    <citation type="submission" date="2019-07" db="EMBL/GenBank/DDBJ databases">
        <title>Whole genome shotgun sequence of Enterococcus villorum NBRC 100699.</title>
        <authorList>
            <person name="Hosoyama A."/>
            <person name="Uohara A."/>
            <person name="Ohji S."/>
            <person name="Ichikawa N."/>
        </authorList>
    </citation>
    <scope>NUCLEOTIDE SEQUENCE [LARGE SCALE GENOMIC DNA]</scope>
    <source>
        <strain evidence="3 6">NBRC 100699</strain>
    </source>
</reference>
<proteinExistence type="predicted"/>
<protein>
    <recommendedName>
        <fullName evidence="7">Gram-positive cocci surface proteins LPxTG domain-containing protein</fullName>
    </recommendedName>
</protein>
<keyword evidence="1" id="KW-0812">Transmembrane</keyword>
<evidence type="ECO:0000313" key="5">
    <source>
        <dbReference type="Proteomes" id="UP000192477"/>
    </source>
</evidence>
<reference evidence="4 5" key="1">
    <citation type="journal article" date="2017" name="BMC Microbiol.">
        <title>Comparative genomics of Enterococcus spp. isolated from bovine feces.</title>
        <authorList>
            <person name="Beukers A.G."/>
            <person name="Zaheer R."/>
            <person name="Goji N."/>
            <person name="Amoako K.K."/>
            <person name="Chaves A.V."/>
            <person name="Ward M.P."/>
            <person name="McAllister T.A."/>
        </authorList>
    </citation>
    <scope>NUCLEOTIDE SEQUENCE [LARGE SCALE GENOMIC DNA]</scope>
    <source>
        <strain evidence="4 5">F1129D 143</strain>
    </source>
</reference>
<feature type="transmembrane region" description="Helical" evidence="1">
    <location>
        <begin position="68"/>
        <end position="84"/>
    </location>
</feature>
<keyword evidence="1" id="KW-0472">Membrane</keyword>
<evidence type="ECO:0000256" key="2">
    <source>
        <dbReference type="SAM" id="SignalP"/>
    </source>
</evidence>
<feature type="signal peptide" evidence="2">
    <location>
        <begin position="1"/>
        <end position="24"/>
    </location>
</feature>
<keyword evidence="1" id="KW-1133">Transmembrane helix</keyword>
<evidence type="ECO:0008006" key="7">
    <source>
        <dbReference type="Google" id="ProtNLM"/>
    </source>
</evidence>
<dbReference type="Proteomes" id="UP000192477">
    <property type="component" value="Unassembled WGS sequence"/>
</dbReference>
<comment type="caution">
    <text evidence="4">The sequence shown here is derived from an EMBL/GenBank/DDBJ whole genome shotgun (WGS) entry which is preliminary data.</text>
</comment>
<keyword evidence="2" id="KW-0732">Signal</keyword>
<sequence>MKKKLIFIGLCLLIFSFTPTTALADQKGSRVVIEFKNDYSPESSNLSESTKTLLQSYPKTNDFMNDRWFLYGLVFVLLTIIIKRKNNRHEK</sequence>
<dbReference type="EMBL" id="BJWF01000028">
    <property type="protein sequence ID" value="GEL92611.1"/>
    <property type="molecule type" value="Genomic_DNA"/>
</dbReference>
<evidence type="ECO:0000313" key="6">
    <source>
        <dbReference type="Proteomes" id="UP000321830"/>
    </source>
</evidence>
<evidence type="ECO:0000313" key="3">
    <source>
        <dbReference type="EMBL" id="GEL92611.1"/>
    </source>
</evidence>
<dbReference type="AlphaFoldDB" id="A0A1V8YF40"/>
<dbReference type="EMBL" id="MJEA01000002">
    <property type="protein sequence ID" value="OQO71210.1"/>
    <property type="molecule type" value="Genomic_DNA"/>
</dbReference>
<name>A0A1V8YF40_9ENTE</name>
<evidence type="ECO:0000313" key="4">
    <source>
        <dbReference type="EMBL" id="OQO71210.1"/>
    </source>
</evidence>
<dbReference type="RefSeq" id="WP_010752653.1">
    <property type="nucleotide sequence ID" value="NZ_BJWF01000028.1"/>
</dbReference>
<feature type="chain" id="PRO_5044566891" description="Gram-positive cocci surface proteins LPxTG domain-containing protein" evidence="2">
    <location>
        <begin position="25"/>
        <end position="91"/>
    </location>
</feature>
<gene>
    <name evidence="4" type="ORF">BH747_04265</name>
    <name evidence="3" type="ORF">EVI01_19480</name>
</gene>